<evidence type="ECO:0000313" key="3">
    <source>
        <dbReference type="Proteomes" id="UP000028582"/>
    </source>
</evidence>
<feature type="region of interest" description="Disordered" evidence="1">
    <location>
        <begin position="1"/>
        <end position="23"/>
    </location>
</feature>
<evidence type="ECO:0000256" key="1">
    <source>
        <dbReference type="SAM" id="MobiDB-lite"/>
    </source>
</evidence>
<gene>
    <name evidence="2" type="ORF">F444_09546</name>
</gene>
<protein>
    <submittedName>
        <fullName evidence="2">Uncharacterized protein</fullName>
    </submittedName>
</protein>
<evidence type="ECO:0000313" key="2">
    <source>
        <dbReference type="EMBL" id="ETO74796.1"/>
    </source>
</evidence>
<reference evidence="2 3" key="1">
    <citation type="submission" date="2013-11" db="EMBL/GenBank/DDBJ databases">
        <title>The Genome Sequence of Phytophthora parasitica P1976.</title>
        <authorList>
            <consortium name="The Broad Institute Genomics Platform"/>
            <person name="Russ C."/>
            <person name="Tyler B."/>
            <person name="Panabieres F."/>
            <person name="Shan W."/>
            <person name="Tripathy S."/>
            <person name="Grunwald N."/>
            <person name="Machado M."/>
            <person name="Johnson C.S."/>
            <person name="Walker B."/>
            <person name="Young S."/>
            <person name="Zeng Q."/>
            <person name="Gargeya S."/>
            <person name="Fitzgerald M."/>
            <person name="Haas B."/>
            <person name="Abouelleil A."/>
            <person name="Allen A.W."/>
            <person name="Alvarado L."/>
            <person name="Arachchi H.M."/>
            <person name="Berlin A.M."/>
            <person name="Chapman S.B."/>
            <person name="Gainer-Dewar J."/>
            <person name="Goldberg J."/>
            <person name="Griggs A."/>
            <person name="Gujja S."/>
            <person name="Hansen M."/>
            <person name="Howarth C."/>
            <person name="Imamovic A."/>
            <person name="Ireland A."/>
            <person name="Larimer J."/>
            <person name="McCowan C."/>
            <person name="Murphy C."/>
            <person name="Pearson M."/>
            <person name="Poon T.W."/>
            <person name="Priest M."/>
            <person name="Roberts A."/>
            <person name="Saif S."/>
            <person name="Shea T."/>
            <person name="Sisk P."/>
            <person name="Sykes S."/>
            <person name="Wortman J."/>
            <person name="Nusbaum C."/>
            <person name="Birren B."/>
        </authorList>
    </citation>
    <scope>NUCLEOTIDE SEQUENCE [LARGE SCALE GENOMIC DNA]</scope>
    <source>
        <strain evidence="2 3">P1976</strain>
    </source>
</reference>
<dbReference type="EMBL" id="ANJA01001755">
    <property type="protein sequence ID" value="ETO74796.1"/>
    <property type="molecule type" value="Genomic_DNA"/>
</dbReference>
<name>A0A081A7D5_PHYNI</name>
<dbReference type="Proteomes" id="UP000028582">
    <property type="component" value="Unassembled WGS sequence"/>
</dbReference>
<proteinExistence type="predicted"/>
<sequence length="97" mass="10966">MSSSSSSDDSYDSCNSDDGYGSYDTTDELDLGHLFDSDDDCDDEEEIVDLGTFDSKKAARLHADRAQNVKYRFLTNSTSTLRKTYQWNLTRTPSITR</sequence>
<accession>A0A081A7D5</accession>
<comment type="caution">
    <text evidence="2">The sequence shown here is derived from an EMBL/GenBank/DDBJ whole genome shotgun (WGS) entry which is preliminary data.</text>
</comment>
<dbReference type="AlphaFoldDB" id="A0A081A7D5"/>
<organism evidence="2 3">
    <name type="scientific">Phytophthora nicotianae P1976</name>
    <dbReference type="NCBI Taxonomy" id="1317066"/>
    <lineage>
        <taxon>Eukaryota</taxon>
        <taxon>Sar</taxon>
        <taxon>Stramenopiles</taxon>
        <taxon>Oomycota</taxon>
        <taxon>Peronosporomycetes</taxon>
        <taxon>Peronosporales</taxon>
        <taxon>Peronosporaceae</taxon>
        <taxon>Phytophthora</taxon>
    </lineage>
</organism>